<organism evidence="1 2">
    <name type="scientific">Proteiniclasticum ruminis</name>
    <dbReference type="NCBI Taxonomy" id="398199"/>
    <lineage>
        <taxon>Bacteria</taxon>
        <taxon>Bacillati</taxon>
        <taxon>Bacillota</taxon>
        <taxon>Clostridia</taxon>
        <taxon>Eubacteriales</taxon>
        <taxon>Clostridiaceae</taxon>
        <taxon>Proteiniclasticum</taxon>
    </lineage>
</organism>
<dbReference type="AlphaFoldDB" id="A0A1G8HCH4"/>
<reference evidence="1 2" key="1">
    <citation type="submission" date="2016-10" db="EMBL/GenBank/DDBJ databases">
        <authorList>
            <person name="de Groot N.N."/>
        </authorList>
    </citation>
    <scope>NUCLEOTIDE SEQUENCE [LARGE SCALE GENOMIC DNA]</scope>
    <source>
        <strain evidence="1 2">CGMCC 1.5058</strain>
    </source>
</reference>
<protein>
    <submittedName>
        <fullName evidence="1">Uncharacterized protein</fullName>
    </submittedName>
</protein>
<name>A0A1G8HCH4_9CLOT</name>
<proteinExistence type="predicted"/>
<dbReference type="RefSeq" id="WP_031573749.1">
    <property type="nucleotide sequence ID" value="NZ_FNDZ01000001.1"/>
</dbReference>
<dbReference type="Proteomes" id="UP000183255">
    <property type="component" value="Unassembled WGS sequence"/>
</dbReference>
<accession>A0A1G8HCH4</accession>
<evidence type="ECO:0000313" key="2">
    <source>
        <dbReference type="Proteomes" id="UP000183255"/>
    </source>
</evidence>
<evidence type="ECO:0000313" key="1">
    <source>
        <dbReference type="EMBL" id="SDI04366.1"/>
    </source>
</evidence>
<sequence>MKNVKCEICVIEMHFSPSRKQPYPPTLEVELRRIFNFASKLDHNVKKTINNTEKIAYYLNKHKEVKTPSFIHVDMCSGKFNRRRVVKNMLTNENKGVLKEEPDADEEHTYASLYFPDQNTCYCAFESNYDGIGISKFINYINHISNLYVKELNGKTRFYKFEYRMLVNRDFLTELSKMKKISMAKIIVDSNELTDTEFKVNRSDVREEVELIYKPSSRGVSIGRDFVKRLEKLKKKGTVKRVIANGDIGLSKVRIDTEEMKTKEEISVDVNHLGEVKWNSIKAIFERKLLEYVTVEIDSEEYQESEDFSYEEEYEYTEKIQTEI</sequence>
<gene>
    <name evidence="1" type="ORF">SAMN05421804_101541</name>
</gene>
<dbReference type="EMBL" id="FNDZ01000001">
    <property type="protein sequence ID" value="SDI04366.1"/>
    <property type="molecule type" value="Genomic_DNA"/>
</dbReference>